<dbReference type="GO" id="GO:0004497">
    <property type="term" value="F:monooxygenase activity"/>
    <property type="evidence" value="ECO:0007669"/>
    <property type="project" value="UniProtKB-KW"/>
</dbReference>
<dbReference type="InterPro" id="IPR036396">
    <property type="entry name" value="Cyt_P450_sf"/>
</dbReference>
<comment type="similarity">
    <text evidence="1 7">Belongs to the cytochrome P450 family.</text>
</comment>
<dbReference type="OrthoDB" id="4133219at2"/>
<evidence type="ECO:0000256" key="4">
    <source>
        <dbReference type="ARBA" id="ARBA00023002"/>
    </source>
</evidence>
<accession>A0A4R4NNP0</accession>
<dbReference type="CDD" id="cd11030">
    <property type="entry name" value="CYP105-like"/>
    <property type="match status" value="1"/>
</dbReference>
<dbReference type="GO" id="GO:0016705">
    <property type="term" value="F:oxidoreductase activity, acting on paired donors, with incorporation or reduction of molecular oxygen"/>
    <property type="evidence" value="ECO:0007669"/>
    <property type="project" value="InterPro"/>
</dbReference>
<dbReference type="Proteomes" id="UP000295157">
    <property type="component" value="Unassembled WGS sequence"/>
</dbReference>
<keyword evidence="3 7" id="KW-0479">Metal-binding</keyword>
<dbReference type="InterPro" id="IPR001128">
    <property type="entry name" value="Cyt_P450"/>
</dbReference>
<name>A0A4R4NNP0_9ACTN</name>
<keyword evidence="6 7" id="KW-0503">Monooxygenase</keyword>
<sequence length="403" mass="44296">MTAGPGVRPMQLPTAREHPFDPPVPLRDLAAQGPLHPLGFPDGHIGWVTTSRDLARAVLADQRFSARQDLRHLPFEHSLGEDPAAPMLPGMFLRLDPPDHTRYRRLLTAHFTVRRLNGLTPRIQQIADECLDAMERAGSPADLVQHFALPIPSLVICELLGVPYADRSEFQGTTETMVRLGTSKEEFMAAMNHLYGYFRRLVAAKRADPGDDLLSALVTGGDLTDEELTGVGLVLLVAGHETTANMIALGTYALLRHPDQLAALRADPTLIDNAVEELLRYLSIIQFGAQRTALEDVELEGVTVRKGQTVVISIPMANRDPGQFDDPDTLDLTRSATGHVGFGHGVHQCLGQQLARVEMRVAYAALFRRFPGLRLAVPEEELAMRTDMAIYGVHRLPVAFEPA</sequence>
<protein>
    <submittedName>
        <fullName evidence="9">Cytochrome P450</fullName>
    </submittedName>
</protein>
<dbReference type="Pfam" id="PF00067">
    <property type="entry name" value="p450"/>
    <property type="match status" value="1"/>
</dbReference>
<dbReference type="PRINTS" id="PR00359">
    <property type="entry name" value="BP450"/>
</dbReference>
<dbReference type="FunFam" id="1.10.630.10:FF:000018">
    <property type="entry name" value="Cytochrome P450 monooxygenase"/>
    <property type="match status" value="1"/>
</dbReference>
<evidence type="ECO:0000256" key="5">
    <source>
        <dbReference type="ARBA" id="ARBA00023004"/>
    </source>
</evidence>
<evidence type="ECO:0000313" key="9">
    <source>
        <dbReference type="EMBL" id="TDC10849.1"/>
    </source>
</evidence>
<keyword evidence="5 7" id="KW-0408">Iron</keyword>
<dbReference type="PRINTS" id="PR00385">
    <property type="entry name" value="P450"/>
</dbReference>
<proteinExistence type="inferred from homology"/>
<reference evidence="9 10" key="1">
    <citation type="submission" date="2019-02" db="EMBL/GenBank/DDBJ databases">
        <title>Draft genome sequences of novel Actinobacteria.</title>
        <authorList>
            <person name="Sahin N."/>
            <person name="Ay H."/>
            <person name="Saygin H."/>
        </authorList>
    </citation>
    <scope>NUCLEOTIDE SEQUENCE [LARGE SCALE GENOMIC DNA]</scope>
    <source>
        <strain evidence="9 10">KC201</strain>
    </source>
</reference>
<evidence type="ECO:0000256" key="3">
    <source>
        <dbReference type="ARBA" id="ARBA00022723"/>
    </source>
</evidence>
<feature type="region of interest" description="Disordered" evidence="8">
    <location>
        <begin position="1"/>
        <end position="23"/>
    </location>
</feature>
<dbReference type="InterPro" id="IPR002397">
    <property type="entry name" value="Cyt_P450_B"/>
</dbReference>
<dbReference type="Gene3D" id="1.10.630.10">
    <property type="entry name" value="Cytochrome P450"/>
    <property type="match status" value="1"/>
</dbReference>
<keyword evidence="10" id="KW-1185">Reference proteome</keyword>
<dbReference type="RefSeq" id="WP_132329215.1">
    <property type="nucleotide sequence ID" value="NZ_SMJZ01000005.1"/>
</dbReference>
<dbReference type="PANTHER" id="PTHR46696">
    <property type="entry name" value="P450, PUTATIVE (EUROFUNG)-RELATED"/>
    <property type="match status" value="1"/>
</dbReference>
<dbReference type="AlphaFoldDB" id="A0A4R4NNP0"/>
<dbReference type="EMBL" id="SMJZ01000005">
    <property type="protein sequence ID" value="TDC10849.1"/>
    <property type="molecule type" value="Genomic_DNA"/>
</dbReference>
<gene>
    <name evidence="9" type="ORF">E1267_02490</name>
</gene>
<keyword evidence="4 7" id="KW-0560">Oxidoreductase</keyword>
<dbReference type="GO" id="GO:0005506">
    <property type="term" value="F:iron ion binding"/>
    <property type="evidence" value="ECO:0007669"/>
    <property type="project" value="InterPro"/>
</dbReference>
<evidence type="ECO:0000256" key="2">
    <source>
        <dbReference type="ARBA" id="ARBA00022617"/>
    </source>
</evidence>
<evidence type="ECO:0000256" key="7">
    <source>
        <dbReference type="RuleBase" id="RU000461"/>
    </source>
</evidence>
<evidence type="ECO:0000256" key="8">
    <source>
        <dbReference type="SAM" id="MobiDB-lite"/>
    </source>
</evidence>
<keyword evidence="2 7" id="KW-0349">Heme</keyword>
<evidence type="ECO:0000256" key="1">
    <source>
        <dbReference type="ARBA" id="ARBA00010617"/>
    </source>
</evidence>
<evidence type="ECO:0000256" key="6">
    <source>
        <dbReference type="ARBA" id="ARBA00023033"/>
    </source>
</evidence>
<dbReference type="PANTHER" id="PTHR46696:SF1">
    <property type="entry name" value="CYTOCHROME P450 YJIB-RELATED"/>
    <property type="match status" value="1"/>
</dbReference>
<comment type="caution">
    <text evidence="9">The sequence shown here is derived from an EMBL/GenBank/DDBJ whole genome shotgun (WGS) entry which is preliminary data.</text>
</comment>
<dbReference type="GO" id="GO:0020037">
    <property type="term" value="F:heme binding"/>
    <property type="evidence" value="ECO:0007669"/>
    <property type="project" value="InterPro"/>
</dbReference>
<evidence type="ECO:0000313" key="10">
    <source>
        <dbReference type="Proteomes" id="UP000295157"/>
    </source>
</evidence>
<dbReference type="PROSITE" id="PS00086">
    <property type="entry name" value="CYTOCHROME_P450"/>
    <property type="match status" value="1"/>
</dbReference>
<organism evidence="9 10">
    <name type="scientific">Nonomuraea longispora</name>
    <dbReference type="NCBI Taxonomy" id="1848320"/>
    <lineage>
        <taxon>Bacteria</taxon>
        <taxon>Bacillati</taxon>
        <taxon>Actinomycetota</taxon>
        <taxon>Actinomycetes</taxon>
        <taxon>Streptosporangiales</taxon>
        <taxon>Streptosporangiaceae</taxon>
        <taxon>Nonomuraea</taxon>
    </lineage>
</organism>
<dbReference type="InterPro" id="IPR017972">
    <property type="entry name" value="Cyt_P450_CS"/>
</dbReference>
<dbReference type="SUPFAM" id="SSF48264">
    <property type="entry name" value="Cytochrome P450"/>
    <property type="match status" value="1"/>
</dbReference>